<protein>
    <submittedName>
        <fullName evidence="1">Uncharacterized protein</fullName>
    </submittedName>
</protein>
<dbReference type="EMBL" id="ACGR01000031">
    <property type="protein sequence ID" value="EEJ60078.1"/>
    <property type="molecule type" value="Genomic_DNA"/>
</dbReference>
<dbReference type="AlphaFoldDB" id="C2E527"/>
<dbReference type="Proteomes" id="UP000003491">
    <property type="component" value="Unassembled WGS sequence"/>
</dbReference>
<evidence type="ECO:0000313" key="1">
    <source>
        <dbReference type="EMBL" id="EEJ60078.1"/>
    </source>
</evidence>
<organism evidence="1 2">
    <name type="scientific">Lactobacillus johnsonii ATCC 33200</name>
    <dbReference type="NCBI Taxonomy" id="525330"/>
    <lineage>
        <taxon>Bacteria</taxon>
        <taxon>Bacillati</taxon>
        <taxon>Bacillota</taxon>
        <taxon>Bacilli</taxon>
        <taxon>Lactobacillales</taxon>
        <taxon>Lactobacillaceae</taxon>
        <taxon>Lactobacillus</taxon>
    </lineage>
</organism>
<sequence>MARIDDQSYLIFLGFNIINLVEIKKIKKVGSMDEFTTF</sequence>
<name>C2E527_LACJH</name>
<reference evidence="1 2" key="1">
    <citation type="submission" date="2009-01" db="EMBL/GenBank/DDBJ databases">
        <authorList>
            <person name="Qin X."/>
            <person name="Bachman B."/>
            <person name="Battles P."/>
            <person name="Bell A."/>
            <person name="Bess C."/>
            <person name="Bickham C."/>
            <person name="Chaboub L."/>
            <person name="Chen D."/>
            <person name="Coyle M."/>
            <person name="Deiros D.R."/>
            <person name="Dinh H."/>
            <person name="Forbes L."/>
            <person name="Fowler G."/>
            <person name="Francisco L."/>
            <person name="Fu Q."/>
            <person name="Gubbala S."/>
            <person name="Hale W."/>
            <person name="Han Y."/>
            <person name="Hemphill L."/>
            <person name="Highlander S.K."/>
            <person name="Hirani K."/>
            <person name="Hogues M."/>
            <person name="Jackson L."/>
            <person name="Jakkamsetti A."/>
            <person name="Javaid M."/>
            <person name="Jiang H."/>
            <person name="Korchina V."/>
            <person name="Kovar C."/>
            <person name="Lara F."/>
            <person name="Lee S."/>
            <person name="Mata R."/>
            <person name="Mathew T."/>
            <person name="Moen C."/>
            <person name="Morales K."/>
            <person name="Munidasa M."/>
            <person name="Nazareth L."/>
            <person name="Ngo R."/>
            <person name="Nguyen L."/>
            <person name="Okwuonu G."/>
            <person name="Ongeri F."/>
            <person name="Patil S."/>
            <person name="Petrosino J."/>
            <person name="Pham C."/>
            <person name="Pham P."/>
            <person name="Pu L.-L."/>
            <person name="Puazo M."/>
            <person name="Raj R."/>
            <person name="Reid J."/>
            <person name="Rouhana J."/>
            <person name="Saada N."/>
            <person name="Shang Y."/>
            <person name="Simmons D."/>
            <person name="Thornton R."/>
            <person name="Warren J."/>
            <person name="Weissenberger G."/>
            <person name="Zhang J."/>
            <person name="Zhang L."/>
            <person name="Zhou C."/>
            <person name="Zhu D."/>
            <person name="Muzny D."/>
            <person name="Worley K."/>
            <person name="Gibbs R."/>
        </authorList>
    </citation>
    <scope>NUCLEOTIDE SEQUENCE [LARGE SCALE GENOMIC DNA]</scope>
    <source>
        <strain evidence="1 2">ATCC 33200</strain>
    </source>
</reference>
<proteinExistence type="predicted"/>
<dbReference type="HOGENOM" id="CLU_3329275_0_0_9"/>
<comment type="caution">
    <text evidence="1">The sequence shown here is derived from an EMBL/GenBank/DDBJ whole genome shotgun (WGS) entry which is preliminary data.</text>
</comment>
<gene>
    <name evidence="1" type="ORF">HMPREF0528_0851</name>
</gene>
<accession>C2E527</accession>
<evidence type="ECO:0000313" key="2">
    <source>
        <dbReference type="Proteomes" id="UP000003491"/>
    </source>
</evidence>